<dbReference type="OrthoDB" id="976214at2"/>
<keyword evidence="2" id="KW-0560">Oxidoreductase</keyword>
<name>A0A1M7A8X2_9BACT</name>
<dbReference type="AlphaFoldDB" id="A0A1M7A8X2"/>
<dbReference type="InterPro" id="IPR008775">
    <property type="entry name" value="Phytyl_CoA_dOase-like"/>
</dbReference>
<protein>
    <submittedName>
        <fullName evidence="2">Phytanoyl-CoA dioxygenase (PhyH)</fullName>
    </submittedName>
</protein>
<dbReference type="Gene3D" id="2.60.120.620">
    <property type="entry name" value="q2cbj1_9rhob like domain"/>
    <property type="match status" value="1"/>
</dbReference>
<dbReference type="GO" id="GO:0016706">
    <property type="term" value="F:2-oxoglutarate-dependent dioxygenase activity"/>
    <property type="evidence" value="ECO:0007669"/>
    <property type="project" value="UniProtKB-ARBA"/>
</dbReference>
<organism evidence="2 3">
    <name type="scientific">Hymenobacter psychrotolerans DSM 18569</name>
    <dbReference type="NCBI Taxonomy" id="1121959"/>
    <lineage>
        <taxon>Bacteria</taxon>
        <taxon>Pseudomonadati</taxon>
        <taxon>Bacteroidota</taxon>
        <taxon>Cytophagia</taxon>
        <taxon>Cytophagales</taxon>
        <taxon>Hymenobacteraceae</taxon>
        <taxon>Hymenobacter</taxon>
    </lineage>
</organism>
<dbReference type="EMBL" id="FRAS01000014">
    <property type="protein sequence ID" value="SHL39244.1"/>
    <property type="molecule type" value="Genomic_DNA"/>
</dbReference>
<gene>
    <name evidence="2" type="ORF">SAMN02746009_02647</name>
</gene>
<evidence type="ECO:0000256" key="1">
    <source>
        <dbReference type="ARBA" id="ARBA00001954"/>
    </source>
</evidence>
<comment type="cofactor">
    <cofactor evidence="1">
        <name>Fe(2+)</name>
        <dbReference type="ChEBI" id="CHEBI:29033"/>
    </cofactor>
</comment>
<dbReference type="PANTHER" id="PTHR20883">
    <property type="entry name" value="PHYTANOYL-COA DIOXYGENASE DOMAIN CONTAINING 1"/>
    <property type="match status" value="1"/>
</dbReference>
<dbReference type="Pfam" id="PF05721">
    <property type="entry name" value="PhyH"/>
    <property type="match status" value="1"/>
</dbReference>
<dbReference type="SUPFAM" id="SSF51197">
    <property type="entry name" value="Clavaminate synthase-like"/>
    <property type="match status" value="1"/>
</dbReference>
<keyword evidence="2" id="KW-0223">Dioxygenase</keyword>
<dbReference type="STRING" id="1121959.SAMN02746009_02647"/>
<keyword evidence="3" id="KW-1185">Reference proteome</keyword>
<reference evidence="3" key="1">
    <citation type="submission" date="2016-11" db="EMBL/GenBank/DDBJ databases">
        <authorList>
            <person name="Varghese N."/>
            <person name="Submissions S."/>
        </authorList>
    </citation>
    <scope>NUCLEOTIDE SEQUENCE [LARGE SCALE GENOMIC DNA]</scope>
    <source>
        <strain evidence="3">DSM 18569</strain>
    </source>
</reference>
<dbReference type="RefSeq" id="WP_073285783.1">
    <property type="nucleotide sequence ID" value="NZ_FRAS01000014.1"/>
</dbReference>
<dbReference type="Proteomes" id="UP000183947">
    <property type="component" value="Unassembled WGS sequence"/>
</dbReference>
<accession>A0A1M7A8X2</accession>
<dbReference type="PANTHER" id="PTHR20883:SF48">
    <property type="entry name" value="ECTOINE DIOXYGENASE"/>
    <property type="match status" value="1"/>
</dbReference>
<evidence type="ECO:0000313" key="2">
    <source>
        <dbReference type="EMBL" id="SHL39244.1"/>
    </source>
</evidence>
<proteinExistence type="predicted"/>
<dbReference type="GO" id="GO:0005506">
    <property type="term" value="F:iron ion binding"/>
    <property type="evidence" value="ECO:0007669"/>
    <property type="project" value="UniProtKB-ARBA"/>
</dbReference>
<evidence type="ECO:0000313" key="3">
    <source>
        <dbReference type="Proteomes" id="UP000183947"/>
    </source>
</evidence>
<sequence>MASLPLPYPRFTLGSALTTEQLDFFRQHGFLHFRAFAGPGQVQELLRATEAVQQQWLAEGVQKVNGVPIKYGKDVDGSPIVQRFAFASHYSPVLAEFLQDARFRALFPLLEAPGGRVGINEKDGLVINHYVNVPGSEFSQMGWHTDSLRDVFYGKRIGPMLNVGFHLDGTPATNGGLRLIPGTHRQPLREMLFRKKYYKDVSADSHEIAVETEPGDLTVHDGRMWHRVAQSPLVGEVSRRRVMYVPIVAGKYQPKHEHSPTPFYLRFLHLVK</sequence>